<evidence type="ECO:0000256" key="2">
    <source>
        <dbReference type="ARBA" id="ARBA00022741"/>
    </source>
</evidence>
<reference evidence="8" key="1">
    <citation type="submission" date="2018-09" db="EMBL/GenBank/DDBJ databases">
        <authorList>
            <person name="Livingstone P.G."/>
            <person name="Whitworth D.E."/>
        </authorList>
    </citation>
    <scope>NUCLEOTIDE SEQUENCE [LARGE SCALE GENOMIC DNA]</scope>
    <source>
        <strain evidence="8">CA051B</strain>
    </source>
</reference>
<dbReference type="InterPro" id="IPR011009">
    <property type="entry name" value="Kinase-like_dom_sf"/>
</dbReference>
<name>A0A3A8QTB8_9BACT</name>
<dbReference type="Proteomes" id="UP000272888">
    <property type="component" value="Unassembled WGS sequence"/>
</dbReference>
<keyword evidence="1" id="KW-0808">Transferase</keyword>
<dbReference type="SUPFAM" id="SSF56112">
    <property type="entry name" value="Protein kinase-like (PK-like)"/>
    <property type="match status" value="1"/>
</dbReference>
<evidence type="ECO:0000256" key="3">
    <source>
        <dbReference type="ARBA" id="ARBA00022777"/>
    </source>
</evidence>
<keyword evidence="7" id="KW-0723">Serine/threonine-protein kinase</keyword>
<feature type="region of interest" description="Disordered" evidence="5">
    <location>
        <begin position="365"/>
        <end position="392"/>
    </location>
</feature>
<accession>A0A3A8QTB8</accession>
<evidence type="ECO:0000313" key="7">
    <source>
        <dbReference type="EMBL" id="RKH66374.1"/>
    </source>
</evidence>
<evidence type="ECO:0000256" key="5">
    <source>
        <dbReference type="SAM" id="MobiDB-lite"/>
    </source>
</evidence>
<dbReference type="Gene3D" id="3.30.200.20">
    <property type="entry name" value="Phosphorylase Kinase, domain 1"/>
    <property type="match status" value="1"/>
</dbReference>
<gene>
    <name evidence="7" type="ORF">D7V93_04500</name>
</gene>
<evidence type="ECO:0000313" key="8">
    <source>
        <dbReference type="Proteomes" id="UP000272888"/>
    </source>
</evidence>
<evidence type="ECO:0000256" key="4">
    <source>
        <dbReference type="ARBA" id="ARBA00022840"/>
    </source>
</evidence>
<keyword evidence="2" id="KW-0547">Nucleotide-binding</keyword>
<keyword evidence="4" id="KW-0067">ATP-binding</keyword>
<dbReference type="Gene3D" id="1.10.510.10">
    <property type="entry name" value="Transferase(Phosphotransferase) domain 1"/>
    <property type="match status" value="1"/>
</dbReference>
<dbReference type="PROSITE" id="PS50011">
    <property type="entry name" value="PROTEIN_KINASE_DOM"/>
    <property type="match status" value="1"/>
</dbReference>
<keyword evidence="3 7" id="KW-0418">Kinase</keyword>
<feature type="compositionally biased region" description="Basic and acidic residues" evidence="5">
    <location>
        <begin position="1"/>
        <end position="12"/>
    </location>
</feature>
<dbReference type="GO" id="GO:0004674">
    <property type="term" value="F:protein serine/threonine kinase activity"/>
    <property type="evidence" value="ECO:0007669"/>
    <property type="project" value="UniProtKB-KW"/>
</dbReference>
<comment type="caution">
    <text evidence="7">The sequence shown here is derived from an EMBL/GenBank/DDBJ whole genome shotgun (WGS) entry which is preliminary data.</text>
</comment>
<dbReference type="EMBL" id="RAWB01000028">
    <property type="protein sequence ID" value="RKH66374.1"/>
    <property type="molecule type" value="Genomic_DNA"/>
</dbReference>
<dbReference type="Pfam" id="PF00069">
    <property type="entry name" value="Pkinase"/>
    <property type="match status" value="1"/>
</dbReference>
<evidence type="ECO:0000259" key="6">
    <source>
        <dbReference type="PROSITE" id="PS50011"/>
    </source>
</evidence>
<dbReference type="AlphaFoldDB" id="A0A3A8QTB8"/>
<organism evidence="7 8">
    <name type="scientific">Corallococcus llansteffanensis</name>
    <dbReference type="NCBI Taxonomy" id="2316731"/>
    <lineage>
        <taxon>Bacteria</taxon>
        <taxon>Pseudomonadati</taxon>
        <taxon>Myxococcota</taxon>
        <taxon>Myxococcia</taxon>
        <taxon>Myxococcales</taxon>
        <taxon>Cystobacterineae</taxon>
        <taxon>Myxococcaceae</taxon>
        <taxon>Corallococcus</taxon>
    </lineage>
</organism>
<proteinExistence type="predicted"/>
<keyword evidence="8" id="KW-1185">Reference proteome</keyword>
<evidence type="ECO:0000256" key="1">
    <source>
        <dbReference type="ARBA" id="ARBA00022679"/>
    </source>
</evidence>
<dbReference type="InterPro" id="IPR000719">
    <property type="entry name" value="Prot_kinase_dom"/>
</dbReference>
<dbReference type="GO" id="GO:0005524">
    <property type="term" value="F:ATP binding"/>
    <property type="evidence" value="ECO:0007669"/>
    <property type="project" value="UniProtKB-KW"/>
</dbReference>
<dbReference type="CDD" id="cd14014">
    <property type="entry name" value="STKc_PknB_like"/>
    <property type="match status" value="1"/>
</dbReference>
<dbReference type="PANTHER" id="PTHR43289">
    <property type="entry name" value="MITOGEN-ACTIVATED PROTEIN KINASE KINASE KINASE 20-RELATED"/>
    <property type="match status" value="1"/>
</dbReference>
<feature type="compositionally biased region" description="Polar residues" evidence="5">
    <location>
        <begin position="377"/>
        <end position="392"/>
    </location>
</feature>
<protein>
    <submittedName>
        <fullName evidence="7">Serine/threonine protein kinase</fullName>
    </submittedName>
</protein>
<dbReference type="PANTHER" id="PTHR43289:SF6">
    <property type="entry name" value="SERINE_THREONINE-PROTEIN KINASE NEKL-3"/>
    <property type="match status" value="1"/>
</dbReference>
<feature type="region of interest" description="Disordered" evidence="5">
    <location>
        <begin position="1"/>
        <end position="23"/>
    </location>
</feature>
<feature type="domain" description="Protein kinase" evidence="6">
    <location>
        <begin position="63"/>
        <end position="338"/>
    </location>
</feature>
<sequence>MHGVKPPREKVRPKGGPTPSIRVKRPERFLGGSLVRLNVSSQLGLPCLLRSAPMPQGPNLDDFVLLKRLALGAMSEVFLAEVKGAVGPDRLVALKRMRPEVAGDDAWVRQFLDEAHLSTLLHHPYLARLRAFGQQDGLLFLVFEYVHGLTLAQLLEARRAAGLGPLPWPHAVRIAATVAECLAHLHTLRGRDGQPLGLIHRDLHPGNVMIADTGAVKLLDFGIARRTGRLTQTQPGQVKARLEYAAPEQLREAALDALTDVHGLALTLFELLSGVQPLRRDSPALTMDAVLTEVPRGLGAVRPAVPAPLQKNVTAALSKTPSQRPSLLELRTALDQSLRAGAPLVGLPELAELVAPFLPGAGRLPWDQDRAREPATATLSAGSSHATSRTKG</sequence>